<gene>
    <name evidence="1" type="ORF">PoB_005733100</name>
</gene>
<evidence type="ECO:0000313" key="2">
    <source>
        <dbReference type="Proteomes" id="UP000735302"/>
    </source>
</evidence>
<proteinExistence type="predicted"/>
<comment type="caution">
    <text evidence="1">The sequence shown here is derived from an EMBL/GenBank/DDBJ whole genome shotgun (WGS) entry which is preliminary data.</text>
</comment>
<protein>
    <submittedName>
        <fullName evidence="1">Uncharacterized protein</fullName>
    </submittedName>
</protein>
<organism evidence="1 2">
    <name type="scientific">Plakobranchus ocellatus</name>
    <dbReference type="NCBI Taxonomy" id="259542"/>
    <lineage>
        <taxon>Eukaryota</taxon>
        <taxon>Metazoa</taxon>
        <taxon>Spiralia</taxon>
        <taxon>Lophotrochozoa</taxon>
        <taxon>Mollusca</taxon>
        <taxon>Gastropoda</taxon>
        <taxon>Heterobranchia</taxon>
        <taxon>Euthyneura</taxon>
        <taxon>Panpulmonata</taxon>
        <taxon>Sacoglossa</taxon>
        <taxon>Placobranchoidea</taxon>
        <taxon>Plakobranchidae</taxon>
        <taxon>Plakobranchus</taxon>
    </lineage>
</organism>
<dbReference type="AlphaFoldDB" id="A0AAV4CHB5"/>
<evidence type="ECO:0000313" key="1">
    <source>
        <dbReference type="EMBL" id="GFO30826.1"/>
    </source>
</evidence>
<keyword evidence="2" id="KW-1185">Reference proteome</keyword>
<sequence>MLCTCSVECNKCKGWIQIFAPSGIVATSNSHVEVEDRFLSLIDTIDNAQIRLLLERLSPLMVENAKASDRPGLCMDSALWTNSNCESINHVLM</sequence>
<dbReference type="Proteomes" id="UP000735302">
    <property type="component" value="Unassembled WGS sequence"/>
</dbReference>
<dbReference type="EMBL" id="BLXT01006265">
    <property type="protein sequence ID" value="GFO30826.1"/>
    <property type="molecule type" value="Genomic_DNA"/>
</dbReference>
<name>A0AAV4CHB5_9GAST</name>
<accession>A0AAV4CHB5</accession>
<reference evidence="1 2" key="1">
    <citation type="journal article" date="2021" name="Elife">
        <title>Chloroplast acquisition without the gene transfer in kleptoplastic sea slugs, Plakobranchus ocellatus.</title>
        <authorList>
            <person name="Maeda T."/>
            <person name="Takahashi S."/>
            <person name="Yoshida T."/>
            <person name="Shimamura S."/>
            <person name="Takaki Y."/>
            <person name="Nagai Y."/>
            <person name="Toyoda A."/>
            <person name="Suzuki Y."/>
            <person name="Arimoto A."/>
            <person name="Ishii H."/>
            <person name="Satoh N."/>
            <person name="Nishiyama T."/>
            <person name="Hasebe M."/>
            <person name="Maruyama T."/>
            <person name="Minagawa J."/>
            <person name="Obokata J."/>
            <person name="Shigenobu S."/>
        </authorList>
    </citation>
    <scope>NUCLEOTIDE SEQUENCE [LARGE SCALE GENOMIC DNA]</scope>
</reference>